<comment type="caution">
    <text evidence="4">The sequence shown here is derived from an EMBL/GenBank/DDBJ whole genome shotgun (WGS) entry which is preliminary data.</text>
</comment>
<accession>A0A8H3ZIZ1</accession>
<feature type="compositionally biased region" description="Low complexity" evidence="1">
    <location>
        <begin position="8"/>
        <end position="20"/>
    </location>
</feature>
<dbReference type="EMBL" id="WNWQ01001159">
    <property type="protein sequence ID" value="KAE9962121.1"/>
    <property type="molecule type" value="Genomic_DNA"/>
</dbReference>
<proteinExistence type="predicted"/>
<organism evidence="4 6">
    <name type="scientific">Venturia inaequalis</name>
    <name type="common">Apple scab fungus</name>
    <dbReference type="NCBI Taxonomy" id="5025"/>
    <lineage>
        <taxon>Eukaryota</taxon>
        <taxon>Fungi</taxon>
        <taxon>Dikarya</taxon>
        <taxon>Ascomycota</taxon>
        <taxon>Pezizomycotina</taxon>
        <taxon>Dothideomycetes</taxon>
        <taxon>Pleosporomycetidae</taxon>
        <taxon>Venturiales</taxon>
        <taxon>Venturiaceae</taxon>
        <taxon>Venturia</taxon>
    </lineage>
</organism>
<evidence type="ECO:0000313" key="6">
    <source>
        <dbReference type="Proteomes" id="UP000490939"/>
    </source>
</evidence>
<protein>
    <submittedName>
        <fullName evidence="4">Uncharacterized protein</fullName>
    </submittedName>
</protein>
<feature type="region of interest" description="Disordered" evidence="1">
    <location>
        <begin position="1"/>
        <end position="25"/>
    </location>
</feature>
<evidence type="ECO:0000313" key="3">
    <source>
        <dbReference type="EMBL" id="KAE9976627.1"/>
    </source>
</evidence>
<evidence type="ECO:0000313" key="2">
    <source>
        <dbReference type="EMBL" id="KAE9962121.1"/>
    </source>
</evidence>
<evidence type="ECO:0000313" key="5">
    <source>
        <dbReference type="Proteomes" id="UP000447873"/>
    </source>
</evidence>
<dbReference type="EMBL" id="WNWR01000025">
    <property type="protein sequence ID" value="KAE9993611.1"/>
    <property type="molecule type" value="Genomic_DNA"/>
</dbReference>
<gene>
    <name evidence="2" type="ORF">BLS_000788</name>
    <name evidence="4" type="ORF">EG327_004132</name>
    <name evidence="3" type="ORF">EG328_002525</name>
</gene>
<name>A0A8H3ZIZ1_VENIN</name>
<dbReference type="EMBL" id="WNWS01000170">
    <property type="protein sequence ID" value="KAE9976627.1"/>
    <property type="molecule type" value="Genomic_DNA"/>
</dbReference>
<dbReference type="Proteomes" id="UP000433883">
    <property type="component" value="Unassembled WGS sequence"/>
</dbReference>
<evidence type="ECO:0000256" key="1">
    <source>
        <dbReference type="SAM" id="MobiDB-lite"/>
    </source>
</evidence>
<dbReference type="AlphaFoldDB" id="A0A8H3ZIZ1"/>
<sequence>MSTSTNYSDASDSSSEADASVNQVQDQEPYVVARLPSSFVPHTRAYIWGSALHDSIITSSKESGLAQGVRLGSFVFLTNIRSTITADDLHPIFVDLPNSVLMHNRKHAPGFCATSFKVDMPTEYKAKKLVLRLLQEGFIERDIDFAKDSTVFAGEDTEARDKCSPLGFDLARMKWEGEFLKKMEKAMKCLGWPEMDMIISKALDISPNPFKYMDHLLQRVAKSPSSLEEWNKLSEVLHDKKLAGESMWALILVWEIRLGVQMDLAADPDFALNWQNVDKTDIEYAFVRKCYDVREPAPGYSEYVRNGEEHELEPWLHQVVVEEYSMSNLTI</sequence>
<reference evidence="4 6" key="1">
    <citation type="submission" date="2019-07" db="EMBL/GenBank/DDBJ databases">
        <title>Venturia inaequalis Genome Resource.</title>
        <authorList>
            <person name="Lichtner F.J."/>
        </authorList>
    </citation>
    <scope>NUCLEOTIDE SEQUENCE [LARGE SCALE GENOMIC DNA]</scope>
    <source>
        <strain evidence="3 5">120213</strain>
        <strain evidence="2">Bline_iso_100314</strain>
        <strain evidence="4 6">DMI_063113</strain>
    </source>
</reference>
<dbReference type="Proteomes" id="UP000447873">
    <property type="component" value="Unassembled WGS sequence"/>
</dbReference>
<evidence type="ECO:0000313" key="4">
    <source>
        <dbReference type="EMBL" id="KAE9993611.1"/>
    </source>
</evidence>
<keyword evidence="6" id="KW-1185">Reference proteome</keyword>
<dbReference type="Proteomes" id="UP000490939">
    <property type="component" value="Unassembled WGS sequence"/>
</dbReference>